<feature type="transmembrane region" description="Helical" evidence="1">
    <location>
        <begin position="393"/>
        <end position="415"/>
    </location>
</feature>
<dbReference type="Gene3D" id="1.20.58.340">
    <property type="entry name" value="Magnesium transport protein CorA, transmembrane region"/>
    <property type="match status" value="1"/>
</dbReference>
<feature type="transmembrane region" description="Helical" evidence="1">
    <location>
        <begin position="448"/>
        <end position="469"/>
    </location>
</feature>
<keyword evidence="1" id="KW-0472">Membrane</keyword>
<gene>
    <name evidence="2" type="ORF">QC761_708880</name>
</gene>
<reference evidence="2 3" key="1">
    <citation type="journal article" date="2023" name="bioRxiv">
        <title>High-quality genome assemblies of four members of thePodospora anserinaspecies complex.</title>
        <authorList>
            <person name="Ament-Velasquez S.L."/>
            <person name="Vogan A.A."/>
            <person name="Wallerman O."/>
            <person name="Hartmann F."/>
            <person name="Gautier V."/>
            <person name="Silar P."/>
            <person name="Giraud T."/>
            <person name="Johannesson H."/>
        </authorList>
    </citation>
    <scope>NUCLEOTIDE SEQUENCE [LARGE SCALE GENOMIC DNA]</scope>
    <source>
        <strain evidence="2 3">CBS 112042</strain>
    </source>
</reference>
<dbReference type="RefSeq" id="XP_062728480.1">
    <property type="nucleotide sequence ID" value="XM_062882437.1"/>
</dbReference>
<evidence type="ECO:0000256" key="1">
    <source>
        <dbReference type="SAM" id="Phobius"/>
    </source>
</evidence>
<keyword evidence="3" id="KW-1185">Reference proteome</keyword>
<evidence type="ECO:0000313" key="3">
    <source>
        <dbReference type="Proteomes" id="UP001322138"/>
    </source>
</evidence>
<sequence length="515" mass="58631">MDDYMFKSYVADCKVAQEATSYLEIFNYSDPSLSTVEEHRFRLDELPDEFGNFCHRRGAFAPPKLKPGVSLLSGIRLILQQNAKHPETFTPSYISLSHSNYTLMVRALKLPFRGIESTSVVGPFFWCALDPDVDPSSSSTPPNLQLIFRKSDVRKKGLTRGWELMLSHDFSTGITTGFAKGTPSSDMVTAIKHLKECAGQVLHPFLLPIIVLSHDLSAKNDQKQRDAREWLRKLEHAVSMRNEVLEEEAQYIKDNMVDLDQINRDLVECHSQVLWKRPQAYLEIVRVMKEGMGEFWAIVDGMMDSDGGGSRYRVGGETGKVHRSMLARLEFYRAKLNGIENYAHTTLERLGIQRAALYNIIAQKESKLSLKMAGEQRRLAHNAKRDSSSMKTLSLLGAIFLPATYLASVFSMTFFDFNDNNNHSRNNGPVSSGGGGEERENQVVSPDLWIYFVITVPLTLLIVLIWRIWDKRRDKKYEAEDADIEKGIEAMEQQIMTAMRKRTLSKVRTWEVGKF</sequence>
<proteinExistence type="predicted"/>
<keyword evidence="1" id="KW-1133">Transmembrane helix</keyword>
<accession>A0ABR0F8M6</accession>
<dbReference type="Proteomes" id="UP001322138">
    <property type="component" value="Unassembled WGS sequence"/>
</dbReference>
<dbReference type="EMBL" id="JAFFGZ010000009">
    <property type="protein sequence ID" value="KAK4639504.1"/>
    <property type="molecule type" value="Genomic_DNA"/>
</dbReference>
<dbReference type="GeneID" id="87901919"/>
<evidence type="ECO:0000313" key="2">
    <source>
        <dbReference type="EMBL" id="KAK4639504.1"/>
    </source>
</evidence>
<organism evidence="2 3">
    <name type="scientific">Podospora bellae-mahoneyi</name>
    <dbReference type="NCBI Taxonomy" id="2093777"/>
    <lineage>
        <taxon>Eukaryota</taxon>
        <taxon>Fungi</taxon>
        <taxon>Dikarya</taxon>
        <taxon>Ascomycota</taxon>
        <taxon>Pezizomycotina</taxon>
        <taxon>Sordariomycetes</taxon>
        <taxon>Sordariomycetidae</taxon>
        <taxon>Sordariales</taxon>
        <taxon>Podosporaceae</taxon>
        <taxon>Podospora</taxon>
    </lineage>
</organism>
<protein>
    <submittedName>
        <fullName evidence="2">Uncharacterized protein</fullName>
    </submittedName>
</protein>
<name>A0ABR0F8M6_9PEZI</name>
<keyword evidence="1" id="KW-0812">Transmembrane</keyword>
<comment type="caution">
    <text evidence="2">The sequence shown here is derived from an EMBL/GenBank/DDBJ whole genome shotgun (WGS) entry which is preliminary data.</text>
</comment>